<sequence>MLISVVDDDPVFQFLCRTYFAYCSSDIKLLSFSNGADALAYFRSNAKVVKNIPKLILVDINMPEIDGWEMVDEMDKLHLFENSHIYMVSSSTAESDREISLSKKLVKDYLRKPLDIDSFRRIFQEAFGPS</sequence>
<organism evidence="4 5">
    <name type="scientific">Sphingobacterium griseoflavum</name>
    <dbReference type="NCBI Taxonomy" id="1474952"/>
    <lineage>
        <taxon>Bacteria</taxon>
        <taxon>Pseudomonadati</taxon>
        <taxon>Bacteroidota</taxon>
        <taxon>Sphingobacteriia</taxon>
        <taxon>Sphingobacteriales</taxon>
        <taxon>Sphingobacteriaceae</taxon>
        <taxon>Sphingobacterium</taxon>
    </lineage>
</organism>
<reference evidence="5" key="1">
    <citation type="journal article" date="2019" name="Int. J. Syst. Evol. Microbiol.">
        <title>The Global Catalogue of Microorganisms (GCM) 10K type strain sequencing project: providing services to taxonomists for standard genome sequencing and annotation.</title>
        <authorList>
            <consortium name="The Broad Institute Genomics Platform"/>
            <consortium name="The Broad Institute Genome Sequencing Center for Infectious Disease"/>
            <person name="Wu L."/>
            <person name="Ma J."/>
        </authorList>
    </citation>
    <scope>NUCLEOTIDE SEQUENCE [LARGE SCALE GENOMIC DNA]</scope>
    <source>
        <strain evidence="5">CGMCC 1.12966</strain>
    </source>
</reference>
<accession>A0ABQ3HTG4</accession>
<dbReference type="InterPro" id="IPR050595">
    <property type="entry name" value="Bact_response_regulator"/>
</dbReference>
<dbReference type="Gene3D" id="3.40.50.2300">
    <property type="match status" value="1"/>
</dbReference>
<protein>
    <submittedName>
        <fullName evidence="4">Response regulator</fullName>
    </submittedName>
</protein>
<dbReference type="InterPro" id="IPR001789">
    <property type="entry name" value="Sig_transdc_resp-reg_receiver"/>
</dbReference>
<gene>
    <name evidence="4" type="ORF">GCM10017764_15340</name>
</gene>
<dbReference type="SMART" id="SM00448">
    <property type="entry name" value="REC"/>
    <property type="match status" value="1"/>
</dbReference>
<dbReference type="InterPro" id="IPR011006">
    <property type="entry name" value="CheY-like_superfamily"/>
</dbReference>
<evidence type="ECO:0000256" key="1">
    <source>
        <dbReference type="ARBA" id="ARBA00022553"/>
    </source>
</evidence>
<evidence type="ECO:0000256" key="2">
    <source>
        <dbReference type="PROSITE-ProRule" id="PRU00169"/>
    </source>
</evidence>
<dbReference type="PANTHER" id="PTHR44591">
    <property type="entry name" value="STRESS RESPONSE REGULATOR PROTEIN 1"/>
    <property type="match status" value="1"/>
</dbReference>
<feature type="modified residue" description="4-aspartylphosphate" evidence="2">
    <location>
        <position position="59"/>
    </location>
</feature>
<evidence type="ECO:0000313" key="5">
    <source>
        <dbReference type="Proteomes" id="UP000620550"/>
    </source>
</evidence>
<dbReference type="SUPFAM" id="SSF52172">
    <property type="entry name" value="CheY-like"/>
    <property type="match status" value="1"/>
</dbReference>
<feature type="domain" description="Response regulatory" evidence="3">
    <location>
        <begin position="2"/>
        <end position="127"/>
    </location>
</feature>
<dbReference type="PROSITE" id="PS50110">
    <property type="entry name" value="RESPONSE_REGULATORY"/>
    <property type="match status" value="1"/>
</dbReference>
<evidence type="ECO:0000313" key="4">
    <source>
        <dbReference type="EMBL" id="GHE33192.1"/>
    </source>
</evidence>
<dbReference type="Proteomes" id="UP000620550">
    <property type="component" value="Unassembled WGS sequence"/>
</dbReference>
<proteinExistence type="predicted"/>
<keyword evidence="1 2" id="KW-0597">Phosphoprotein</keyword>
<evidence type="ECO:0000259" key="3">
    <source>
        <dbReference type="PROSITE" id="PS50110"/>
    </source>
</evidence>
<dbReference type="Pfam" id="PF00072">
    <property type="entry name" value="Response_reg"/>
    <property type="match status" value="1"/>
</dbReference>
<keyword evidence="5" id="KW-1185">Reference proteome</keyword>
<dbReference type="PANTHER" id="PTHR44591:SF3">
    <property type="entry name" value="RESPONSE REGULATORY DOMAIN-CONTAINING PROTEIN"/>
    <property type="match status" value="1"/>
</dbReference>
<dbReference type="RefSeq" id="WP_189626064.1">
    <property type="nucleotide sequence ID" value="NZ_BNAF01000005.1"/>
</dbReference>
<name>A0ABQ3HTG4_9SPHI</name>
<comment type="caution">
    <text evidence="4">The sequence shown here is derived from an EMBL/GenBank/DDBJ whole genome shotgun (WGS) entry which is preliminary data.</text>
</comment>
<dbReference type="EMBL" id="BNAF01000005">
    <property type="protein sequence ID" value="GHE33192.1"/>
    <property type="molecule type" value="Genomic_DNA"/>
</dbReference>